<organism evidence="5 6">
    <name type="scientific">Halosimplex pelagicum</name>
    <dbReference type="NCBI Taxonomy" id="869886"/>
    <lineage>
        <taxon>Archaea</taxon>
        <taxon>Methanobacteriati</taxon>
        <taxon>Methanobacteriota</taxon>
        <taxon>Stenosarchaea group</taxon>
        <taxon>Halobacteria</taxon>
        <taxon>Halobacteriales</taxon>
        <taxon>Haloarculaceae</taxon>
        <taxon>Halosimplex</taxon>
    </lineage>
</organism>
<dbReference type="InterPro" id="IPR036388">
    <property type="entry name" value="WH-like_DNA-bd_sf"/>
</dbReference>
<dbReference type="RefSeq" id="WP_179919858.1">
    <property type="nucleotide sequence ID" value="NZ_CP058909.1"/>
</dbReference>
<dbReference type="AlphaFoldDB" id="A0A7D5PGT9"/>
<dbReference type="OrthoDB" id="14763at2157"/>
<dbReference type="EMBL" id="CP058909">
    <property type="protein sequence ID" value="QLH84780.1"/>
    <property type="molecule type" value="Genomic_DNA"/>
</dbReference>
<dbReference type="Gene3D" id="3.30.450.40">
    <property type="match status" value="1"/>
</dbReference>
<keyword evidence="6" id="KW-1185">Reference proteome</keyword>
<keyword evidence="3" id="KW-0804">Transcription</keyword>
<dbReference type="PANTHER" id="PTHR30136:SF35">
    <property type="entry name" value="HTH-TYPE TRANSCRIPTIONAL REGULATOR RV1719"/>
    <property type="match status" value="1"/>
</dbReference>
<keyword evidence="2" id="KW-0238">DNA-binding</keyword>
<feature type="domain" description="IclR-ED" evidence="4">
    <location>
        <begin position="69"/>
        <end position="252"/>
    </location>
</feature>
<dbReference type="Pfam" id="PF01614">
    <property type="entry name" value="IclR_C"/>
    <property type="match status" value="1"/>
</dbReference>
<name>A0A7D5PGT9_9EURY</name>
<dbReference type="GO" id="GO:0003700">
    <property type="term" value="F:DNA-binding transcription factor activity"/>
    <property type="evidence" value="ECO:0007669"/>
    <property type="project" value="TreeGrafter"/>
</dbReference>
<dbReference type="SUPFAM" id="SSF55781">
    <property type="entry name" value="GAF domain-like"/>
    <property type="match status" value="1"/>
</dbReference>
<dbReference type="InterPro" id="IPR014757">
    <property type="entry name" value="Tscrpt_reg_IclR_C"/>
</dbReference>
<evidence type="ECO:0000256" key="3">
    <source>
        <dbReference type="ARBA" id="ARBA00023163"/>
    </source>
</evidence>
<accession>A0A7D5PGT9</accession>
<evidence type="ECO:0000313" key="6">
    <source>
        <dbReference type="Proteomes" id="UP000509346"/>
    </source>
</evidence>
<dbReference type="Proteomes" id="UP000509346">
    <property type="component" value="Chromosome"/>
</dbReference>
<evidence type="ECO:0000313" key="5">
    <source>
        <dbReference type="EMBL" id="QLH84780.1"/>
    </source>
</evidence>
<dbReference type="KEGG" id="hpel:HZS54_25420"/>
<dbReference type="InterPro" id="IPR005471">
    <property type="entry name" value="Tscrpt_reg_IclR_N"/>
</dbReference>
<dbReference type="GO" id="GO:0045892">
    <property type="term" value="P:negative regulation of DNA-templated transcription"/>
    <property type="evidence" value="ECO:0007669"/>
    <property type="project" value="TreeGrafter"/>
</dbReference>
<dbReference type="InterPro" id="IPR029016">
    <property type="entry name" value="GAF-like_dom_sf"/>
</dbReference>
<dbReference type="SMART" id="SM00346">
    <property type="entry name" value="HTH_ICLR"/>
    <property type="match status" value="1"/>
</dbReference>
<gene>
    <name evidence="5" type="ORF">HZS54_25420</name>
</gene>
<proteinExistence type="predicted"/>
<evidence type="ECO:0000256" key="1">
    <source>
        <dbReference type="ARBA" id="ARBA00023015"/>
    </source>
</evidence>
<dbReference type="Pfam" id="PF09339">
    <property type="entry name" value="HTH_IclR"/>
    <property type="match status" value="1"/>
</dbReference>
<dbReference type="InterPro" id="IPR011991">
    <property type="entry name" value="ArsR-like_HTH"/>
</dbReference>
<protein>
    <submittedName>
        <fullName evidence="5">IclR family transcriptional regulator</fullName>
    </submittedName>
</protein>
<dbReference type="GO" id="GO:0003677">
    <property type="term" value="F:DNA binding"/>
    <property type="evidence" value="ECO:0007669"/>
    <property type="project" value="UniProtKB-KW"/>
</dbReference>
<dbReference type="InterPro" id="IPR050707">
    <property type="entry name" value="HTH_MetabolicPath_Reg"/>
</dbReference>
<dbReference type="CDD" id="cd00090">
    <property type="entry name" value="HTH_ARSR"/>
    <property type="match status" value="1"/>
</dbReference>
<dbReference type="GeneID" id="56086007"/>
<dbReference type="InterPro" id="IPR036390">
    <property type="entry name" value="WH_DNA-bd_sf"/>
</dbReference>
<dbReference type="PANTHER" id="PTHR30136">
    <property type="entry name" value="HELIX-TURN-HELIX TRANSCRIPTIONAL REGULATOR, ICLR FAMILY"/>
    <property type="match status" value="1"/>
</dbReference>
<reference evidence="5 6" key="1">
    <citation type="submission" date="2020-07" db="EMBL/GenBank/DDBJ databases">
        <title>Halosimplex litoreum sp. nov. and Halosimplex rubrum sp. nov., isolated from different salt environments.</title>
        <authorList>
            <person name="Cui H."/>
        </authorList>
    </citation>
    <scope>NUCLEOTIDE SEQUENCE [LARGE SCALE GENOMIC DNA]</scope>
    <source>
        <strain evidence="5 6">R2</strain>
    </source>
</reference>
<keyword evidence="1" id="KW-0805">Transcription regulation</keyword>
<dbReference type="SUPFAM" id="SSF46785">
    <property type="entry name" value="Winged helix' DNA-binding domain"/>
    <property type="match status" value="1"/>
</dbReference>
<dbReference type="PROSITE" id="PS51078">
    <property type="entry name" value="ICLR_ED"/>
    <property type="match status" value="1"/>
</dbReference>
<evidence type="ECO:0000256" key="2">
    <source>
        <dbReference type="ARBA" id="ARBA00023125"/>
    </source>
</evidence>
<dbReference type="Gene3D" id="1.10.10.10">
    <property type="entry name" value="Winged helix-like DNA-binding domain superfamily/Winged helix DNA-binding domain"/>
    <property type="match status" value="1"/>
</dbReference>
<sequence>MHAERDPPIKSTATSLDIVEAVHGMGGATLSEVVEQFEKPQSTVHDHLKTLTDAGYLVKDGREFRVSVRFLNLGGRARASSQLFQVAEAEVRELASDTGEHANLMVEENGRGIFLYKVKGSQSVYLDTYEGMEVDLHTTAMGKAILAEVSADKRDAIVDEHGLEPVTAETITDREELEAELSEIRERGYAIDDEERVDGVRCVAAPITTEDRVVGGVSVSAPKSRMNGQRFEEEIPSEVLSTANIIEVNLQHT</sequence>
<evidence type="ECO:0000259" key="4">
    <source>
        <dbReference type="PROSITE" id="PS51078"/>
    </source>
</evidence>